<protein>
    <submittedName>
        <fullName evidence="5">G_PROTEIN_RECEP_F1_2 domain-containing protein</fullName>
    </submittedName>
</protein>
<proteinExistence type="predicted"/>
<sequence length="190" mass="22111">MVTYSYCIVALLLILPLNCNGANTTSIFDIRDEKYMTAKYTVVLLFPVFLLYGIISNILMAIVCFSRGNLYGRAFILITLQIIICNLISFIPHMIVLLPEILLTKNSLYSSKIWINRVFSTINTSSFYAVLHFAFLWTLNRFLSIIFPKFNVLFESTKLYFLIIFFLVCQRWFIHLIWKPSTAQSCHAKF</sequence>
<feature type="transmembrane region" description="Helical" evidence="1">
    <location>
        <begin position="75"/>
        <end position="98"/>
    </location>
</feature>
<dbReference type="WBParaSite" id="BPAG_0000377401-mRNA-1">
    <property type="protein sequence ID" value="BPAG_0000377401-mRNA-1"/>
    <property type="gene ID" value="BPAG_0000377401"/>
</dbReference>
<keyword evidence="2" id="KW-0732">Signal</keyword>
<keyword evidence="1" id="KW-0812">Transmembrane</keyword>
<evidence type="ECO:0000313" key="5">
    <source>
        <dbReference type="WBParaSite" id="BPAG_0000377401-mRNA-1"/>
    </source>
</evidence>
<dbReference type="AlphaFoldDB" id="A0A0N4T6E1"/>
<feature type="transmembrane region" description="Helical" evidence="1">
    <location>
        <begin position="40"/>
        <end position="63"/>
    </location>
</feature>
<reference evidence="3 4" key="2">
    <citation type="submission" date="2018-11" db="EMBL/GenBank/DDBJ databases">
        <authorList>
            <consortium name="Pathogen Informatics"/>
        </authorList>
    </citation>
    <scope>NUCLEOTIDE SEQUENCE [LARGE SCALE GENOMIC DNA]</scope>
</reference>
<keyword evidence="1" id="KW-1133">Transmembrane helix</keyword>
<feature type="transmembrane region" description="Helical" evidence="1">
    <location>
        <begin position="159"/>
        <end position="178"/>
    </location>
</feature>
<evidence type="ECO:0000256" key="1">
    <source>
        <dbReference type="SAM" id="Phobius"/>
    </source>
</evidence>
<dbReference type="EMBL" id="UZAD01001290">
    <property type="protein sequence ID" value="VDN84928.1"/>
    <property type="molecule type" value="Genomic_DNA"/>
</dbReference>
<evidence type="ECO:0000313" key="4">
    <source>
        <dbReference type="Proteomes" id="UP000278627"/>
    </source>
</evidence>
<feature type="chain" id="PRO_5043121799" evidence="2">
    <location>
        <begin position="22"/>
        <end position="190"/>
    </location>
</feature>
<organism evidence="5">
    <name type="scientific">Brugia pahangi</name>
    <name type="common">Filarial nematode worm</name>
    <dbReference type="NCBI Taxonomy" id="6280"/>
    <lineage>
        <taxon>Eukaryota</taxon>
        <taxon>Metazoa</taxon>
        <taxon>Ecdysozoa</taxon>
        <taxon>Nematoda</taxon>
        <taxon>Chromadorea</taxon>
        <taxon>Rhabditida</taxon>
        <taxon>Spirurina</taxon>
        <taxon>Spiruromorpha</taxon>
        <taxon>Filarioidea</taxon>
        <taxon>Onchocercidae</taxon>
        <taxon>Brugia</taxon>
    </lineage>
</organism>
<gene>
    <name evidence="3" type="ORF">BPAG_LOCUS3742</name>
</gene>
<reference evidence="5" key="1">
    <citation type="submission" date="2017-02" db="UniProtKB">
        <authorList>
            <consortium name="WormBaseParasite"/>
        </authorList>
    </citation>
    <scope>IDENTIFICATION</scope>
</reference>
<keyword evidence="4" id="KW-1185">Reference proteome</keyword>
<keyword evidence="1" id="KW-0472">Membrane</keyword>
<feature type="transmembrane region" description="Helical" evidence="1">
    <location>
        <begin position="118"/>
        <end position="139"/>
    </location>
</feature>
<accession>A0A0N4T6E1</accession>
<dbReference type="Proteomes" id="UP000278627">
    <property type="component" value="Unassembled WGS sequence"/>
</dbReference>
<evidence type="ECO:0000313" key="3">
    <source>
        <dbReference type="EMBL" id="VDN84928.1"/>
    </source>
</evidence>
<feature type="signal peptide" evidence="2">
    <location>
        <begin position="1"/>
        <end position="21"/>
    </location>
</feature>
<evidence type="ECO:0000256" key="2">
    <source>
        <dbReference type="SAM" id="SignalP"/>
    </source>
</evidence>
<name>A0A0N4T6E1_BRUPA</name>